<evidence type="ECO:0000256" key="3">
    <source>
        <dbReference type="ARBA" id="ARBA00022448"/>
    </source>
</evidence>
<feature type="transmembrane region" description="Helical" evidence="12">
    <location>
        <begin position="20"/>
        <end position="42"/>
    </location>
</feature>
<dbReference type="PANTHER" id="PTHR42985:SF21">
    <property type="entry name" value="SODIUM-DEPENDENT MULTIVITAMIN TRANSPORTER-LIKE PROTEIN"/>
    <property type="match status" value="1"/>
</dbReference>
<dbReference type="Gene3D" id="1.20.1730.10">
    <property type="entry name" value="Sodium/glucose cotransporter"/>
    <property type="match status" value="1"/>
</dbReference>
<dbReference type="Pfam" id="PF00474">
    <property type="entry name" value="SSF"/>
    <property type="match status" value="1"/>
</dbReference>
<dbReference type="PANTHER" id="PTHR42985">
    <property type="entry name" value="SODIUM-COUPLED MONOCARBOXYLATE TRANSPORTER"/>
    <property type="match status" value="1"/>
</dbReference>
<evidence type="ECO:0000256" key="11">
    <source>
        <dbReference type="RuleBase" id="RU362091"/>
    </source>
</evidence>
<feature type="transmembrane region" description="Helical" evidence="12">
    <location>
        <begin position="138"/>
        <end position="163"/>
    </location>
</feature>
<dbReference type="CDD" id="cd11492">
    <property type="entry name" value="SLC5sbd_NIS-SMVT"/>
    <property type="match status" value="1"/>
</dbReference>
<organism evidence="13">
    <name type="scientific">Timema cristinae</name>
    <name type="common">Walking stick</name>
    <dbReference type="NCBI Taxonomy" id="61476"/>
    <lineage>
        <taxon>Eukaryota</taxon>
        <taxon>Metazoa</taxon>
        <taxon>Ecdysozoa</taxon>
        <taxon>Arthropoda</taxon>
        <taxon>Hexapoda</taxon>
        <taxon>Insecta</taxon>
        <taxon>Pterygota</taxon>
        <taxon>Neoptera</taxon>
        <taxon>Polyneoptera</taxon>
        <taxon>Phasmatodea</taxon>
        <taxon>Timematodea</taxon>
        <taxon>Timematoidea</taxon>
        <taxon>Timematidae</taxon>
        <taxon>Timema</taxon>
    </lineage>
</organism>
<keyword evidence="10" id="KW-0739">Sodium transport</keyword>
<evidence type="ECO:0000256" key="7">
    <source>
        <dbReference type="ARBA" id="ARBA00023053"/>
    </source>
</evidence>
<keyword evidence="5 12" id="KW-0812">Transmembrane</keyword>
<dbReference type="InterPro" id="IPR038377">
    <property type="entry name" value="Na/Glc_symporter_sf"/>
</dbReference>
<evidence type="ECO:0000256" key="2">
    <source>
        <dbReference type="ARBA" id="ARBA00006434"/>
    </source>
</evidence>
<keyword evidence="8" id="KW-0406">Ion transport</keyword>
<feature type="transmembrane region" description="Helical" evidence="12">
    <location>
        <begin position="95"/>
        <end position="117"/>
    </location>
</feature>
<proteinExistence type="inferred from homology"/>
<evidence type="ECO:0000256" key="5">
    <source>
        <dbReference type="ARBA" id="ARBA00022692"/>
    </source>
</evidence>
<keyword evidence="9 12" id="KW-0472">Membrane</keyword>
<sequence>MSLLNATLEGVETVQRTLHFTWLDHSVFAFMLVMSTVVGVLIGVCGKQDTKVDYLLGGKKMGILPISISLIFSHLSGITLMGMPTEMYTYGTMFFMVNISSLFVSIINGYVFLPVFFNLQLTSTYEYLELRFNQKVRLMASFLFTVSLFLYLPIVVYVPALAFNHVSGISVHFVTTTVVSVCVIYTMLGGIKAVVWTDFLQSFVTVGSCLAVIILGLIKIGGFKNMWETSSAGGRIEFFNTDPSPFARNTIWTIGVGTTFGWMSSLGVSQGMVQKFISLPDLKSARLALMIFAVGLLFMKILSVCVGLIIYTAYHDCDPIITKQISKADQLLPHFTMDTASEIPGLPGLFVAGIFSAGLSTMSSYLNCLSATIYEDFISPVIKGNKKLESKAPFFMKSIVVFVGVVCLCMVFIVERLGGILQVAIAMSGVTSGATLGIFVIGMFFPWANSKGCLVGSIASLLVMGWIVSGAQHYKTSGVERYPYLPLSTDGCEKRFNFTPPVLPEPTPLPEGMGDDAFIVYKISFHYYCMIGTIIAITVGMVVSYFTGFQNPKEVDSRLLVPFIQKYGSTYQEAPTEPLEKELMTMTPPPQYEQVRRTSMAA</sequence>
<feature type="transmembrane region" description="Helical" evidence="12">
    <location>
        <begin position="420"/>
        <end position="445"/>
    </location>
</feature>
<evidence type="ECO:0000256" key="1">
    <source>
        <dbReference type="ARBA" id="ARBA00004651"/>
    </source>
</evidence>
<keyword evidence="3" id="KW-0813">Transport</keyword>
<feature type="transmembrane region" description="Helical" evidence="12">
    <location>
        <begin position="63"/>
        <end position="83"/>
    </location>
</feature>
<feature type="transmembrane region" description="Helical" evidence="12">
    <location>
        <begin position="525"/>
        <end position="548"/>
    </location>
</feature>
<protein>
    <recommendedName>
        <fullName evidence="14">Sodium-coupled monocarboxylate transporter 1</fullName>
    </recommendedName>
</protein>
<feature type="transmembrane region" description="Helical" evidence="12">
    <location>
        <begin position="289"/>
        <end position="314"/>
    </location>
</feature>
<feature type="transmembrane region" description="Helical" evidence="12">
    <location>
        <begin position="349"/>
        <end position="374"/>
    </location>
</feature>
<keyword evidence="4" id="KW-1003">Cell membrane</keyword>
<dbReference type="InterPro" id="IPR051163">
    <property type="entry name" value="Sodium:Solute_Symporter_SSF"/>
</dbReference>
<evidence type="ECO:0000313" key="13">
    <source>
        <dbReference type="EMBL" id="CAD7402662.1"/>
    </source>
</evidence>
<evidence type="ECO:0000256" key="9">
    <source>
        <dbReference type="ARBA" id="ARBA00023136"/>
    </source>
</evidence>
<keyword evidence="7" id="KW-0915">Sodium</keyword>
<feature type="transmembrane region" description="Helical" evidence="12">
    <location>
        <begin position="452"/>
        <end position="474"/>
    </location>
</feature>
<dbReference type="InterPro" id="IPR001734">
    <property type="entry name" value="Na/solute_symporter"/>
</dbReference>
<gene>
    <name evidence="13" type="ORF">TCEB3V08_LOCUS6605</name>
</gene>
<reference evidence="13" key="1">
    <citation type="submission" date="2020-11" db="EMBL/GenBank/DDBJ databases">
        <authorList>
            <person name="Tran Van P."/>
        </authorList>
    </citation>
    <scope>NUCLEOTIDE SEQUENCE</scope>
</reference>
<comment type="similarity">
    <text evidence="2 11">Belongs to the sodium:solute symporter (SSF) (TC 2.A.21) family.</text>
</comment>
<evidence type="ECO:0000256" key="12">
    <source>
        <dbReference type="SAM" id="Phobius"/>
    </source>
</evidence>
<evidence type="ECO:0000256" key="10">
    <source>
        <dbReference type="ARBA" id="ARBA00023201"/>
    </source>
</evidence>
<dbReference type="GO" id="GO:0006814">
    <property type="term" value="P:sodium ion transport"/>
    <property type="evidence" value="ECO:0007669"/>
    <property type="project" value="UniProtKB-KW"/>
</dbReference>
<dbReference type="AlphaFoldDB" id="A0A7R9CVA0"/>
<evidence type="ECO:0000256" key="4">
    <source>
        <dbReference type="ARBA" id="ARBA00022475"/>
    </source>
</evidence>
<evidence type="ECO:0000256" key="8">
    <source>
        <dbReference type="ARBA" id="ARBA00023065"/>
    </source>
</evidence>
<evidence type="ECO:0008006" key="14">
    <source>
        <dbReference type="Google" id="ProtNLM"/>
    </source>
</evidence>
<keyword evidence="6 12" id="KW-1133">Transmembrane helix</keyword>
<feature type="transmembrane region" description="Helical" evidence="12">
    <location>
        <begin position="200"/>
        <end position="218"/>
    </location>
</feature>
<dbReference type="NCBIfam" id="TIGR00813">
    <property type="entry name" value="sss"/>
    <property type="match status" value="1"/>
</dbReference>
<feature type="transmembrane region" description="Helical" evidence="12">
    <location>
        <begin position="250"/>
        <end position="268"/>
    </location>
</feature>
<evidence type="ECO:0000256" key="6">
    <source>
        <dbReference type="ARBA" id="ARBA00022989"/>
    </source>
</evidence>
<dbReference type="EMBL" id="OC318607">
    <property type="protein sequence ID" value="CAD7402662.1"/>
    <property type="molecule type" value="Genomic_DNA"/>
</dbReference>
<dbReference type="GO" id="GO:0005886">
    <property type="term" value="C:plasma membrane"/>
    <property type="evidence" value="ECO:0007669"/>
    <property type="project" value="UniProtKB-SubCell"/>
</dbReference>
<feature type="transmembrane region" description="Helical" evidence="12">
    <location>
        <begin position="169"/>
        <end position="188"/>
    </location>
</feature>
<feature type="transmembrane region" description="Helical" evidence="12">
    <location>
        <begin position="394"/>
        <end position="414"/>
    </location>
</feature>
<comment type="subcellular location">
    <subcellularLocation>
        <location evidence="1">Cell membrane</location>
        <topology evidence="1">Multi-pass membrane protein</topology>
    </subcellularLocation>
</comment>
<name>A0A7R9CVA0_TIMCR</name>
<dbReference type="GO" id="GO:0015293">
    <property type="term" value="F:symporter activity"/>
    <property type="evidence" value="ECO:0007669"/>
    <property type="project" value="TreeGrafter"/>
</dbReference>
<dbReference type="PROSITE" id="PS50283">
    <property type="entry name" value="NA_SOLUT_SYMP_3"/>
    <property type="match status" value="1"/>
</dbReference>
<accession>A0A7R9CVA0</accession>